<keyword evidence="4" id="KW-1185">Reference proteome</keyword>
<feature type="transmembrane region" description="Helical" evidence="2">
    <location>
        <begin position="20"/>
        <end position="47"/>
    </location>
</feature>
<name>A0AAN9UCR1_9PEZI</name>
<keyword evidence="2" id="KW-0812">Transmembrane</keyword>
<evidence type="ECO:0000256" key="2">
    <source>
        <dbReference type="SAM" id="Phobius"/>
    </source>
</evidence>
<comment type="caution">
    <text evidence="3">The sequence shown here is derived from an EMBL/GenBank/DDBJ whole genome shotgun (WGS) entry which is preliminary data.</text>
</comment>
<feature type="non-terminal residue" evidence="3">
    <location>
        <position position="1"/>
    </location>
</feature>
<keyword evidence="2" id="KW-1133">Transmembrane helix</keyword>
<sequence>CNNQPNDNGSLGGGPTSEGAVTPVVIGIIVGTVAIFILVLCALFYCVKLENERSMRVKDDDEHEHEQEHEPPSSSETNHQRPSAAAAAAGFAPMSAAADSDDHHSHHQHHQHNRFGPKSADLDVDRCRTPSSATVVAGRESRAGAAVGAVVGRTRGLFGWGGKKRAIEMV</sequence>
<feature type="compositionally biased region" description="Basic and acidic residues" evidence="1">
    <location>
        <begin position="57"/>
        <end position="71"/>
    </location>
</feature>
<proteinExistence type="predicted"/>
<dbReference type="AlphaFoldDB" id="A0AAN9UCR1"/>
<gene>
    <name evidence="3" type="ORF">SLS53_003942</name>
</gene>
<keyword evidence="2" id="KW-0472">Membrane</keyword>
<evidence type="ECO:0000313" key="4">
    <source>
        <dbReference type="Proteomes" id="UP001320245"/>
    </source>
</evidence>
<feature type="region of interest" description="Disordered" evidence="1">
    <location>
        <begin position="57"/>
        <end position="123"/>
    </location>
</feature>
<reference evidence="3 4" key="1">
    <citation type="journal article" date="2023" name="PLoS ONE">
        <title>Cytospora paraplurivora sp. nov. isolated from orchards with fruit tree decline syndrome in Ontario, Canada.</title>
        <authorList>
            <person name="Ilyukhin E."/>
            <person name="Nguyen H.D.T."/>
            <person name="Castle A.J."/>
            <person name="Ellouze W."/>
        </authorList>
    </citation>
    <scope>NUCLEOTIDE SEQUENCE [LARGE SCALE GENOMIC DNA]</scope>
    <source>
        <strain evidence="3 4">FDS-564</strain>
    </source>
</reference>
<evidence type="ECO:0000313" key="3">
    <source>
        <dbReference type="EMBL" id="KAK7743920.1"/>
    </source>
</evidence>
<dbReference type="Proteomes" id="UP001320245">
    <property type="component" value="Unassembled WGS sequence"/>
</dbReference>
<feature type="compositionally biased region" description="Basic residues" evidence="1">
    <location>
        <begin position="105"/>
        <end position="115"/>
    </location>
</feature>
<organism evidence="3 4">
    <name type="scientific">Cytospora paraplurivora</name>
    <dbReference type="NCBI Taxonomy" id="2898453"/>
    <lineage>
        <taxon>Eukaryota</taxon>
        <taxon>Fungi</taxon>
        <taxon>Dikarya</taxon>
        <taxon>Ascomycota</taxon>
        <taxon>Pezizomycotina</taxon>
        <taxon>Sordariomycetes</taxon>
        <taxon>Sordariomycetidae</taxon>
        <taxon>Diaporthales</taxon>
        <taxon>Cytosporaceae</taxon>
        <taxon>Cytospora</taxon>
    </lineage>
</organism>
<accession>A0AAN9UCR1</accession>
<evidence type="ECO:0000256" key="1">
    <source>
        <dbReference type="SAM" id="MobiDB-lite"/>
    </source>
</evidence>
<dbReference type="EMBL" id="JAJSPL020000012">
    <property type="protein sequence ID" value="KAK7743920.1"/>
    <property type="molecule type" value="Genomic_DNA"/>
</dbReference>
<protein>
    <submittedName>
        <fullName evidence="3">Uncharacterized protein</fullName>
    </submittedName>
</protein>
<feature type="compositionally biased region" description="Low complexity" evidence="1">
    <location>
        <begin position="84"/>
        <end position="98"/>
    </location>
</feature>